<dbReference type="AlphaFoldDB" id="A0A0D3ASW8"/>
<name>A0A0D3ASW8_BRAOL</name>
<dbReference type="HOGENOM" id="CLU_145660_0_0_1"/>
<dbReference type="eggNOG" id="KOG0017">
    <property type="taxonomic scope" value="Eukaryota"/>
</dbReference>
<feature type="region of interest" description="Disordered" evidence="1">
    <location>
        <begin position="96"/>
        <end position="157"/>
    </location>
</feature>
<reference evidence="2" key="2">
    <citation type="submission" date="2015-03" db="UniProtKB">
        <authorList>
            <consortium name="EnsemblPlants"/>
        </authorList>
    </citation>
    <scope>IDENTIFICATION</scope>
</reference>
<feature type="compositionally biased region" description="Polar residues" evidence="1">
    <location>
        <begin position="128"/>
        <end position="138"/>
    </location>
</feature>
<dbReference type="PANTHER" id="PTHR33240">
    <property type="entry name" value="OS08G0508500 PROTEIN"/>
    <property type="match status" value="1"/>
</dbReference>
<protein>
    <submittedName>
        <fullName evidence="2">Uncharacterized protein</fullName>
    </submittedName>
</protein>
<dbReference type="PANTHER" id="PTHR33240:SF8">
    <property type="entry name" value="OS03G0439900 PROTEIN"/>
    <property type="match status" value="1"/>
</dbReference>
<proteinExistence type="predicted"/>
<evidence type="ECO:0000313" key="2">
    <source>
        <dbReference type="EnsemblPlants" id="Bo2g106380.1"/>
    </source>
</evidence>
<keyword evidence="3" id="KW-1185">Reference proteome</keyword>
<dbReference type="Proteomes" id="UP000032141">
    <property type="component" value="Chromosome C2"/>
</dbReference>
<evidence type="ECO:0000313" key="3">
    <source>
        <dbReference type="Proteomes" id="UP000032141"/>
    </source>
</evidence>
<organism evidence="2 3">
    <name type="scientific">Brassica oleracea var. oleracea</name>
    <dbReference type="NCBI Taxonomy" id="109376"/>
    <lineage>
        <taxon>Eukaryota</taxon>
        <taxon>Viridiplantae</taxon>
        <taxon>Streptophyta</taxon>
        <taxon>Embryophyta</taxon>
        <taxon>Tracheophyta</taxon>
        <taxon>Spermatophyta</taxon>
        <taxon>Magnoliopsida</taxon>
        <taxon>eudicotyledons</taxon>
        <taxon>Gunneridae</taxon>
        <taxon>Pentapetalae</taxon>
        <taxon>rosids</taxon>
        <taxon>malvids</taxon>
        <taxon>Brassicales</taxon>
        <taxon>Brassicaceae</taxon>
        <taxon>Brassiceae</taxon>
        <taxon>Brassica</taxon>
    </lineage>
</organism>
<reference evidence="2 3" key="1">
    <citation type="journal article" date="2014" name="Genome Biol.">
        <title>Transcriptome and methylome profiling reveals relics of genome dominance in the mesopolyploid Brassica oleracea.</title>
        <authorList>
            <person name="Parkin I.A."/>
            <person name="Koh C."/>
            <person name="Tang H."/>
            <person name="Robinson S.J."/>
            <person name="Kagale S."/>
            <person name="Clarke W.E."/>
            <person name="Town C.D."/>
            <person name="Nixon J."/>
            <person name="Krishnakumar V."/>
            <person name="Bidwell S.L."/>
            <person name="Denoeud F."/>
            <person name="Belcram H."/>
            <person name="Links M.G."/>
            <person name="Just J."/>
            <person name="Clarke C."/>
            <person name="Bender T."/>
            <person name="Huebert T."/>
            <person name="Mason A.S."/>
            <person name="Pires J.C."/>
            <person name="Barker G."/>
            <person name="Moore J."/>
            <person name="Walley P.G."/>
            <person name="Manoli S."/>
            <person name="Batley J."/>
            <person name="Edwards D."/>
            <person name="Nelson M.N."/>
            <person name="Wang X."/>
            <person name="Paterson A.H."/>
            <person name="King G."/>
            <person name="Bancroft I."/>
            <person name="Chalhoub B."/>
            <person name="Sharpe A.G."/>
        </authorList>
    </citation>
    <scope>NUCLEOTIDE SEQUENCE</scope>
    <source>
        <strain evidence="2 3">cv. TO1000</strain>
    </source>
</reference>
<evidence type="ECO:0000256" key="1">
    <source>
        <dbReference type="SAM" id="MobiDB-lite"/>
    </source>
</evidence>
<sequence>MTLGSIKQPVAAKVVTMIVDFAVVDHPAIYNVIMGTPWLNTMKAVPSTYLLGIKFPTHNGIAAIWGSRGSQTQSRRCFLAKQKLRQIITIAMVKPKRAKLAQASTENPSEKDDPESSTQATDKEQPVSKPNASTQPEETNPVKDVRPATNATDAVVE</sequence>
<dbReference type="EnsemblPlants" id="Bo2g106380.1">
    <property type="protein sequence ID" value="Bo2g106380.1"/>
    <property type="gene ID" value="Bo2g106380"/>
</dbReference>
<dbReference type="Gramene" id="Bo2g106380.1">
    <property type="protein sequence ID" value="Bo2g106380.1"/>
    <property type="gene ID" value="Bo2g106380"/>
</dbReference>
<accession>A0A0D3ASW8</accession>